<dbReference type="STRING" id="585529.HMPREF0291_10203"/>
<feature type="region of interest" description="Disordered" evidence="1">
    <location>
        <begin position="43"/>
        <end position="84"/>
    </location>
</feature>
<dbReference type="OrthoDB" id="4421812at2"/>
<reference evidence="2" key="1">
    <citation type="submission" date="2010-06" db="EMBL/GenBank/DDBJ databases">
        <authorList>
            <person name="Muzny D."/>
            <person name="Qin X."/>
            <person name="Buhay C."/>
            <person name="Dugan-Rocha S."/>
            <person name="Ding Y."/>
            <person name="Chen G."/>
            <person name="Hawes A."/>
            <person name="Holder M."/>
            <person name="Jhangiani S."/>
            <person name="Johnson A."/>
            <person name="Khan Z."/>
            <person name="Li Z."/>
            <person name="Liu W."/>
            <person name="Liu X."/>
            <person name="Perez L."/>
            <person name="Shen H."/>
            <person name="Wang Q."/>
            <person name="Watt J."/>
            <person name="Xi L."/>
            <person name="Xin Y."/>
            <person name="Zhou J."/>
            <person name="Deng J."/>
            <person name="Jiang H."/>
            <person name="Liu Y."/>
            <person name="Qu J."/>
            <person name="Song X.-Z."/>
            <person name="Zhang L."/>
            <person name="Villasana D."/>
            <person name="Johnson A."/>
            <person name="Liu J."/>
            <person name="Liyanage D."/>
            <person name="Lorensuhewa L."/>
            <person name="Robinson T."/>
            <person name="Song A."/>
            <person name="Song B.-B."/>
            <person name="Dinh H."/>
            <person name="Thornton R."/>
            <person name="Coyle M."/>
            <person name="Francisco L."/>
            <person name="Jackson L."/>
            <person name="Javaid M."/>
            <person name="Korchina V."/>
            <person name="Kovar C."/>
            <person name="Mata R."/>
            <person name="Mathew T."/>
            <person name="Ngo R."/>
            <person name="Nguyen L."/>
            <person name="Nguyen N."/>
            <person name="Okwuonu G."/>
            <person name="Ongeri F."/>
            <person name="Pham C."/>
            <person name="Simmons D."/>
            <person name="Wilczek-Boney K."/>
            <person name="Hale W."/>
            <person name="Jakkamsetti A."/>
            <person name="Pham P."/>
            <person name="Ruth R."/>
            <person name="San Lucas F."/>
            <person name="Warren J."/>
            <person name="Zhang J."/>
            <person name="Zhao Z."/>
            <person name="Zhou C."/>
            <person name="Zhu D."/>
            <person name="Lee S."/>
            <person name="Bess C."/>
            <person name="Blankenburg K."/>
            <person name="Forbes L."/>
            <person name="Fu Q."/>
            <person name="Gubbala S."/>
            <person name="Hirani K."/>
            <person name="Jayaseelan J.C."/>
            <person name="Lara F."/>
            <person name="Munidasa M."/>
            <person name="Palculict T."/>
            <person name="Patil S."/>
            <person name="Pu L.-L."/>
            <person name="Saada N."/>
            <person name="Tang L."/>
            <person name="Weissenberger G."/>
            <person name="Zhu Y."/>
            <person name="Hemphill L."/>
            <person name="Shang Y."/>
            <person name="Youmans B."/>
            <person name="Ayvaz T."/>
            <person name="Ross M."/>
            <person name="Santibanez J."/>
            <person name="Aqrawi P."/>
            <person name="Gross S."/>
            <person name="Joshi V."/>
            <person name="Fowler G."/>
            <person name="Nazareth L."/>
            <person name="Reid J."/>
            <person name="Worley K."/>
            <person name="Petrosino J."/>
            <person name="Highlander S."/>
            <person name="Gibbs R."/>
        </authorList>
    </citation>
    <scope>NUCLEOTIDE SEQUENCE [LARGE SCALE GENOMIC DNA]</scope>
    <source>
        <strain evidence="2">ATCC 33030</strain>
    </source>
</reference>
<protein>
    <submittedName>
        <fullName evidence="2">Uncharacterized protein</fullName>
    </submittedName>
</protein>
<dbReference type="HOGENOM" id="CLU_2521923_0_0_11"/>
<sequence length="84" mass="9549">MDFKDFVDQFNQRTARRMAEFELVLQQTQQQMEQTARQQALAKEMNIQKPPTTTPRGGYRGVRHGKVQGVLRREGPTGAGSEQG</sequence>
<name>D7WAR4_9CORY</name>
<keyword evidence="3" id="KW-1185">Reference proteome</keyword>
<evidence type="ECO:0000313" key="2">
    <source>
        <dbReference type="EMBL" id="EFK54945.1"/>
    </source>
</evidence>
<dbReference type="eggNOG" id="ENOG5032AMS">
    <property type="taxonomic scope" value="Bacteria"/>
</dbReference>
<proteinExistence type="predicted"/>
<comment type="caution">
    <text evidence="2">The sequence shown here is derived from an EMBL/GenBank/DDBJ whole genome shotgun (WGS) entry which is preliminary data.</text>
</comment>
<evidence type="ECO:0000256" key="1">
    <source>
        <dbReference type="SAM" id="MobiDB-lite"/>
    </source>
</evidence>
<accession>D7WAR4</accession>
<dbReference type="Proteomes" id="UP000004208">
    <property type="component" value="Unassembled WGS sequence"/>
</dbReference>
<organism evidence="2 3">
    <name type="scientific">Corynebacterium genitalium ATCC 33030</name>
    <dbReference type="NCBI Taxonomy" id="585529"/>
    <lineage>
        <taxon>Bacteria</taxon>
        <taxon>Bacillati</taxon>
        <taxon>Actinomycetota</taxon>
        <taxon>Actinomycetes</taxon>
        <taxon>Mycobacteriales</taxon>
        <taxon>Corynebacteriaceae</taxon>
        <taxon>Corynebacterium</taxon>
    </lineage>
</organism>
<dbReference type="RefSeq" id="WP_005286575.1">
    <property type="nucleotide sequence ID" value="NZ_CM000961.1"/>
</dbReference>
<gene>
    <name evidence="2" type="ORF">HMPREF0291_10203</name>
</gene>
<evidence type="ECO:0000313" key="3">
    <source>
        <dbReference type="Proteomes" id="UP000004208"/>
    </source>
</evidence>
<dbReference type="EMBL" id="ACLJ02000001">
    <property type="protein sequence ID" value="EFK54945.1"/>
    <property type="molecule type" value="Genomic_DNA"/>
</dbReference>
<dbReference type="AlphaFoldDB" id="D7WAR4"/>